<sequence length="597" mass="68904">MLNTRYGYQQICPPWNSNMLESSHNLKTLVIAIPSSNFREYFWDKFPGLRNFDEEHYWTSKYRFFRCLMFYLQKVKFVGLVGSELDLYLSFVQFILENAMVLQKMVIDKLMESCKWKEEFVRAAQKLLSFPRSSRNAVVLFYRSSFVLHRGIQCKNQNHEVDHPGQKLIGSSSGEAEEEEEKENKDRDDEEGKVEEEGMLPPPKRPRNQCLDRISALHDSLILHILSFLPMEDVFMHHPDDECFPPDTNLWIRFTTQNNVEELYLRFGGFTEVHRLPQHLFTNSTLRILSVSNCIIAPGGGISWRFLKSLTFEYAEFSDGALAKILLGCPVLEFLKIHMFSGARCMDINSASLKMLVVHFCMIENDEYAAVEISAPNLQVLELGDVWPRTFRIVNVSSLVTAELNFSGGEFSDDHENMHNQLLELLERLKHVKQLHLGDWSIQVLSVGELKGLPSPKSTCKVLTIKSHIMKWDFPGILSLLRGLPDLEKLVVDLTSCKYKELFIFCKKFLDSCNSDGEDPWTSHKSSFFQFMHLTTVEIVGFKELQEGFQLPLVQFLLQNAVVLEKMVIKIGKSDDVILLPYITFGVKRAFFWKQSG</sequence>
<feature type="domain" description="F-box/LRR-repeat protein 15/At3g58940/PEG3-like LRR" evidence="3">
    <location>
        <begin position="250"/>
        <end position="387"/>
    </location>
</feature>
<protein>
    <recommendedName>
        <fullName evidence="6">FBD domain-containing protein</fullName>
    </recommendedName>
</protein>
<dbReference type="Proteomes" id="UP000428333">
    <property type="component" value="Linkage Group LG04"/>
</dbReference>
<evidence type="ECO:0000313" key="4">
    <source>
        <dbReference type="EMBL" id="KAE9461769.1"/>
    </source>
</evidence>
<dbReference type="EMBL" id="QEFC01000938">
    <property type="protein sequence ID" value="KAE9461769.1"/>
    <property type="molecule type" value="Genomic_DNA"/>
</dbReference>
<feature type="compositionally biased region" description="Acidic residues" evidence="1">
    <location>
        <begin position="188"/>
        <end position="198"/>
    </location>
</feature>
<name>A0A6A4M2J3_9ERIC</name>
<dbReference type="SUPFAM" id="SSF52047">
    <property type="entry name" value="RNI-like"/>
    <property type="match status" value="1"/>
</dbReference>
<dbReference type="InterPro" id="IPR050232">
    <property type="entry name" value="FBL13/AtMIF1-like"/>
</dbReference>
<feature type="domain" description="FBD" evidence="2">
    <location>
        <begin position="533"/>
        <end position="569"/>
    </location>
</feature>
<proteinExistence type="predicted"/>
<dbReference type="PANTHER" id="PTHR31900:SF32">
    <property type="entry name" value="F-BOX_RNI_FBD-LIKE DOMAIN PROTEIN"/>
    <property type="match status" value="1"/>
</dbReference>
<feature type="region of interest" description="Disordered" evidence="1">
    <location>
        <begin position="158"/>
        <end position="207"/>
    </location>
</feature>
<feature type="non-terminal residue" evidence="4">
    <location>
        <position position="1"/>
    </location>
</feature>
<dbReference type="Pfam" id="PF08387">
    <property type="entry name" value="FBD"/>
    <property type="match status" value="2"/>
</dbReference>
<dbReference type="InterPro" id="IPR055411">
    <property type="entry name" value="LRR_FXL15/At3g58940/PEG3-like"/>
</dbReference>
<dbReference type="Pfam" id="PF24758">
    <property type="entry name" value="LRR_At5g56370"/>
    <property type="match status" value="1"/>
</dbReference>
<dbReference type="InterPro" id="IPR032675">
    <property type="entry name" value="LRR_dom_sf"/>
</dbReference>
<evidence type="ECO:0000259" key="3">
    <source>
        <dbReference type="Pfam" id="PF24758"/>
    </source>
</evidence>
<dbReference type="InterPro" id="IPR006566">
    <property type="entry name" value="FBD"/>
</dbReference>
<accession>A0A6A4M2J3</accession>
<evidence type="ECO:0000313" key="5">
    <source>
        <dbReference type="Proteomes" id="UP000428333"/>
    </source>
</evidence>
<evidence type="ECO:0000256" key="1">
    <source>
        <dbReference type="SAM" id="MobiDB-lite"/>
    </source>
</evidence>
<organism evidence="4 5">
    <name type="scientific">Rhododendron williamsianum</name>
    <dbReference type="NCBI Taxonomy" id="262921"/>
    <lineage>
        <taxon>Eukaryota</taxon>
        <taxon>Viridiplantae</taxon>
        <taxon>Streptophyta</taxon>
        <taxon>Embryophyta</taxon>
        <taxon>Tracheophyta</taxon>
        <taxon>Spermatophyta</taxon>
        <taxon>Magnoliopsida</taxon>
        <taxon>eudicotyledons</taxon>
        <taxon>Gunneridae</taxon>
        <taxon>Pentapetalae</taxon>
        <taxon>asterids</taxon>
        <taxon>Ericales</taxon>
        <taxon>Ericaceae</taxon>
        <taxon>Ericoideae</taxon>
        <taxon>Rhodoreae</taxon>
        <taxon>Rhododendron</taxon>
    </lineage>
</organism>
<evidence type="ECO:0000259" key="2">
    <source>
        <dbReference type="Pfam" id="PF08387"/>
    </source>
</evidence>
<gene>
    <name evidence="4" type="ORF">C3L33_06316</name>
</gene>
<keyword evidence="5" id="KW-1185">Reference proteome</keyword>
<reference evidence="4 5" key="1">
    <citation type="journal article" date="2019" name="Genome Biol. Evol.">
        <title>The Rhododendron genome and chromosomal organization provide insight into shared whole-genome duplications across the heath family (Ericaceae).</title>
        <authorList>
            <person name="Soza V.L."/>
            <person name="Lindsley D."/>
            <person name="Waalkes A."/>
            <person name="Ramage E."/>
            <person name="Patwardhan R.P."/>
            <person name="Burton J.N."/>
            <person name="Adey A."/>
            <person name="Kumar A."/>
            <person name="Qiu R."/>
            <person name="Shendure J."/>
            <person name="Hall B."/>
        </authorList>
    </citation>
    <scope>NUCLEOTIDE SEQUENCE [LARGE SCALE GENOMIC DNA]</scope>
    <source>
        <strain evidence="4">RSF 1966-606</strain>
    </source>
</reference>
<dbReference type="Gene3D" id="3.80.10.10">
    <property type="entry name" value="Ribonuclease Inhibitor"/>
    <property type="match status" value="1"/>
</dbReference>
<dbReference type="AlphaFoldDB" id="A0A6A4M2J3"/>
<comment type="caution">
    <text evidence="4">The sequence shown here is derived from an EMBL/GenBank/DDBJ whole genome shotgun (WGS) entry which is preliminary data.</text>
</comment>
<dbReference type="PANTHER" id="PTHR31900">
    <property type="entry name" value="F-BOX/RNI SUPERFAMILY PROTEIN-RELATED"/>
    <property type="match status" value="1"/>
</dbReference>
<evidence type="ECO:0008006" key="6">
    <source>
        <dbReference type="Google" id="ProtNLM"/>
    </source>
</evidence>
<feature type="domain" description="FBD" evidence="2">
    <location>
        <begin position="66"/>
        <end position="107"/>
    </location>
</feature>
<dbReference type="OrthoDB" id="1939276at2759"/>